<protein>
    <submittedName>
        <fullName evidence="2">Uncharacterized protein LOC113464925 isoform X2</fullName>
    </submittedName>
</protein>
<organism evidence="1 2">
    <name type="scientific">Ceratina calcarata</name>
    <dbReference type="NCBI Taxonomy" id="156304"/>
    <lineage>
        <taxon>Eukaryota</taxon>
        <taxon>Metazoa</taxon>
        <taxon>Ecdysozoa</taxon>
        <taxon>Arthropoda</taxon>
        <taxon>Hexapoda</taxon>
        <taxon>Insecta</taxon>
        <taxon>Pterygota</taxon>
        <taxon>Neoptera</taxon>
        <taxon>Endopterygota</taxon>
        <taxon>Hymenoptera</taxon>
        <taxon>Apocrita</taxon>
        <taxon>Aculeata</taxon>
        <taxon>Apoidea</taxon>
        <taxon>Anthophila</taxon>
        <taxon>Apidae</taxon>
        <taxon>Ceratina</taxon>
        <taxon>Zadontomerus</taxon>
    </lineage>
</organism>
<keyword evidence="1" id="KW-1185">Reference proteome</keyword>
<dbReference type="AlphaFoldDB" id="A0AAJ7WEI9"/>
<dbReference type="Proteomes" id="UP000694925">
    <property type="component" value="Unplaced"/>
</dbReference>
<name>A0AAJ7WEI9_9HYME</name>
<evidence type="ECO:0000313" key="2">
    <source>
        <dbReference type="RefSeq" id="XP_026673493.1"/>
    </source>
</evidence>
<accession>A0AAJ7WEI9</accession>
<gene>
    <name evidence="2" type="primary">LOC113464925</name>
</gene>
<dbReference type="RefSeq" id="XP_026673493.1">
    <property type="nucleotide sequence ID" value="XM_026817692.1"/>
</dbReference>
<evidence type="ECO:0000313" key="1">
    <source>
        <dbReference type="Proteomes" id="UP000694925"/>
    </source>
</evidence>
<sequence>MRLEGGKLEPRMGLYGEGTSMKQCYDAVLAHGGTSTPLASHYANDVNYYEISNEERSDPLEKFYLIREQRWHTDTVLPIPLLPSTEGMSARSHHR</sequence>
<reference evidence="2" key="1">
    <citation type="submission" date="2025-08" db="UniProtKB">
        <authorList>
            <consortium name="RefSeq"/>
        </authorList>
    </citation>
    <scope>IDENTIFICATION</scope>
    <source>
        <tissue evidence="2">Whole body</tissue>
    </source>
</reference>
<dbReference type="GeneID" id="113464925"/>
<proteinExistence type="predicted"/>